<organism evidence="12 14">
    <name type="scientific">Bursaphelenchus xylophilus</name>
    <name type="common">Pinewood nematode worm</name>
    <name type="synonym">Aphelenchoides xylophilus</name>
    <dbReference type="NCBI Taxonomy" id="6326"/>
    <lineage>
        <taxon>Eukaryota</taxon>
        <taxon>Metazoa</taxon>
        <taxon>Ecdysozoa</taxon>
        <taxon>Nematoda</taxon>
        <taxon>Chromadorea</taxon>
        <taxon>Rhabditida</taxon>
        <taxon>Tylenchina</taxon>
        <taxon>Tylenchomorpha</taxon>
        <taxon>Aphelenchoidea</taxon>
        <taxon>Aphelenchoididae</taxon>
        <taxon>Bursaphelenchus</taxon>
    </lineage>
</organism>
<dbReference type="EMBL" id="CAJFDI010000001">
    <property type="protein sequence ID" value="CAD5208688.1"/>
    <property type="molecule type" value="Genomic_DNA"/>
</dbReference>
<evidence type="ECO:0000256" key="1">
    <source>
        <dbReference type="ARBA" id="ARBA00001933"/>
    </source>
</evidence>
<keyword evidence="6 9" id="KW-0198">Cysteine biosynthesis</keyword>
<dbReference type="InterPro" id="IPR036052">
    <property type="entry name" value="TrpB-like_PALP_sf"/>
</dbReference>
<evidence type="ECO:0000256" key="5">
    <source>
        <dbReference type="ARBA" id="ARBA00022898"/>
    </source>
</evidence>
<feature type="binding site" evidence="7">
    <location>
        <begin position="186"/>
        <end position="190"/>
    </location>
    <ligand>
        <name>pyridoxal 5'-phosphate</name>
        <dbReference type="ChEBI" id="CHEBI:597326"/>
    </ligand>
</feature>
<accession>A0A1I7S5Y9</accession>
<feature type="modified residue" description="N6-(pyridoxal phosphate)lysine" evidence="8">
    <location>
        <position position="52"/>
    </location>
</feature>
<evidence type="ECO:0000256" key="9">
    <source>
        <dbReference type="RuleBase" id="RU003985"/>
    </source>
</evidence>
<evidence type="ECO:0000256" key="2">
    <source>
        <dbReference type="ARBA" id="ARBA00007103"/>
    </source>
</evidence>
<evidence type="ECO:0000313" key="11">
    <source>
        <dbReference type="EMBL" id="CAD5208688.1"/>
    </source>
</evidence>
<dbReference type="InterPro" id="IPR001216">
    <property type="entry name" value="P-phosphate_BS"/>
</dbReference>
<dbReference type="WBParaSite" id="BXY_0842500.1">
    <property type="protein sequence ID" value="BXY_0842500.1"/>
    <property type="gene ID" value="BXY_0842500"/>
</dbReference>
<dbReference type="GO" id="GO:0006535">
    <property type="term" value="P:cysteine biosynthetic process from serine"/>
    <property type="evidence" value="ECO:0007669"/>
    <property type="project" value="UniProtKB-UniRule"/>
</dbReference>
<reference evidence="14" key="1">
    <citation type="submission" date="2016-11" db="UniProtKB">
        <authorList>
            <consortium name="WormBaseParasite"/>
        </authorList>
    </citation>
    <scope>IDENTIFICATION</scope>
</reference>
<dbReference type="Proteomes" id="UP000659654">
    <property type="component" value="Unassembled WGS sequence"/>
</dbReference>
<evidence type="ECO:0000313" key="13">
    <source>
        <dbReference type="Proteomes" id="UP000659654"/>
    </source>
</evidence>
<dbReference type="InterPro" id="IPR005859">
    <property type="entry name" value="CysK"/>
</dbReference>
<dbReference type="FunFam" id="3.40.50.1100:FF:000006">
    <property type="entry name" value="Cysteine synthase"/>
    <property type="match status" value="1"/>
</dbReference>
<dbReference type="SMR" id="A0A1I7S5Y9"/>
<proteinExistence type="inferred from homology"/>
<dbReference type="GO" id="GO:0004124">
    <property type="term" value="F:cysteine synthase activity"/>
    <property type="evidence" value="ECO:0007669"/>
    <property type="project" value="UniProtKB-UniRule"/>
</dbReference>
<comment type="catalytic activity">
    <reaction evidence="9">
        <text>O-acetyl-L-serine + hydrogen sulfide = L-cysteine + acetate</text>
        <dbReference type="Rhea" id="RHEA:14829"/>
        <dbReference type="ChEBI" id="CHEBI:29919"/>
        <dbReference type="ChEBI" id="CHEBI:30089"/>
        <dbReference type="ChEBI" id="CHEBI:35235"/>
        <dbReference type="ChEBI" id="CHEBI:58340"/>
        <dbReference type="EC" id="2.5.1.47"/>
    </reaction>
</comment>
<gene>
    <name evidence="11" type="ORF">BXYJ_LOCUS924</name>
</gene>
<dbReference type="PROSITE" id="PS00901">
    <property type="entry name" value="CYS_SYNTHASE"/>
    <property type="match status" value="1"/>
</dbReference>
<sequence>MLPTKETSKRIAKDMTDVVGHTPMVYLHKITEGLEAKIAVKLEYINPSMSVKDRPAVHMLEDAEKSGALKPGDVVLEATSGNMGIGLAMACAIKGYKLVLVIPDSMSLERRILCKAHGATVILVDHKAGFEGKIKKAEELQKFIPNCFFLNQYVRESNIDCHYKSTGPEIWDQTNGQVDVLVLGVGTGGTLSGAGKFLKEKNSNIKLYAVEPYESSVINGFEAGKHLIQGIGSGTITPNIKPIYEEALRVKSEDAINMAKTLATKEGILCGISSGANVCAALQLAKRPENKQKLIVTCLPSYGERYLSTDLYQNIKEECEKLRATELEEDKKLLTEVLGL</sequence>
<keyword evidence="3 9" id="KW-0028">Amino-acid biosynthesis</keyword>
<dbReference type="EMBL" id="CAJFCV020000001">
    <property type="protein sequence ID" value="CAG9082495.1"/>
    <property type="molecule type" value="Genomic_DNA"/>
</dbReference>
<dbReference type="AlphaFoldDB" id="A0A1I7S5Y9"/>
<dbReference type="SUPFAM" id="SSF53686">
    <property type="entry name" value="Tryptophan synthase beta subunit-like PLP-dependent enzymes"/>
    <property type="match status" value="1"/>
</dbReference>
<dbReference type="NCBIfam" id="TIGR01136">
    <property type="entry name" value="cysKM"/>
    <property type="match status" value="1"/>
</dbReference>
<evidence type="ECO:0000256" key="6">
    <source>
        <dbReference type="ARBA" id="ARBA00023192"/>
    </source>
</evidence>
<comment type="similarity">
    <text evidence="2 9">Belongs to the cysteine synthase/cystathionine beta-synthase family.</text>
</comment>
<dbReference type="InterPro" id="IPR001926">
    <property type="entry name" value="TrpB-like_PALP"/>
</dbReference>
<comment type="cofactor">
    <cofactor evidence="1 7 9">
        <name>pyridoxal 5'-phosphate</name>
        <dbReference type="ChEBI" id="CHEBI:597326"/>
    </cofactor>
</comment>
<dbReference type="eggNOG" id="KOG1252">
    <property type="taxonomic scope" value="Eukaryota"/>
</dbReference>
<keyword evidence="13" id="KW-1185">Reference proteome</keyword>
<dbReference type="InterPro" id="IPR050214">
    <property type="entry name" value="Cys_Synth/Cystath_Beta-Synth"/>
</dbReference>
<name>A0A1I7S5Y9_BURXY</name>
<dbReference type="OrthoDB" id="10259545at2759"/>
<dbReference type="CDD" id="cd01561">
    <property type="entry name" value="CBS_like"/>
    <property type="match status" value="1"/>
</dbReference>
<dbReference type="Pfam" id="PF00291">
    <property type="entry name" value="PALP"/>
    <property type="match status" value="1"/>
</dbReference>
<dbReference type="NCBIfam" id="TIGR01139">
    <property type="entry name" value="cysK"/>
    <property type="match status" value="1"/>
</dbReference>
<keyword evidence="5 7" id="KW-0663">Pyridoxal phosphate</keyword>
<dbReference type="PANTHER" id="PTHR10314">
    <property type="entry name" value="CYSTATHIONINE BETA-SYNTHASE"/>
    <property type="match status" value="1"/>
</dbReference>
<keyword evidence="4 9" id="KW-0808">Transferase</keyword>
<evidence type="ECO:0000256" key="3">
    <source>
        <dbReference type="ARBA" id="ARBA00022605"/>
    </source>
</evidence>
<feature type="binding site" evidence="7">
    <location>
        <position position="82"/>
    </location>
    <ligand>
        <name>pyridoxal 5'-phosphate</name>
        <dbReference type="ChEBI" id="CHEBI:597326"/>
    </ligand>
</feature>
<evidence type="ECO:0000256" key="8">
    <source>
        <dbReference type="PIRSR" id="PIRSR605856-51"/>
    </source>
</evidence>
<evidence type="ECO:0000259" key="10">
    <source>
        <dbReference type="Pfam" id="PF00291"/>
    </source>
</evidence>
<evidence type="ECO:0000313" key="12">
    <source>
        <dbReference type="Proteomes" id="UP000095284"/>
    </source>
</evidence>
<dbReference type="EC" id="2.5.1.47" evidence="9"/>
<dbReference type="Proteomes" id="UP000582659">
    <property type="component" value="Unassembled WGS sequence"/>
</dbReference>
<feature type="domain" description="Tryptophan synthase beta chain-like PALP" evidence="10">
    <location>
        <begin position="16"/>
        <end position="298"/>
    </location>
</feature>
<feature type="binding site" evidence="7">
    <location>
        <position position="273"/>
    </location>
    <ligand>
        <name>pyridoxal 5'-phosphate</name>
        <dbReference type="ChEBI" id="CHEBI:597326"/>
    </ligand>
</feature>
<dbReference type="Proteomes" id="UP000095284">
    <property type="component" value="Unplaced"/>
</dbReference>
<evidence type="ECO:0000256" key="7">
    <source>
        <dbReference type="PIRSR" id="PIRSR605856-50"/>
    </source>
</evidence>
<reference evidence="11" key="2">
    <citation type="submission" date="2020-09" db="EMBL/GenBank/DDBJ databases">
        <authorList>
            <person name="Kikuchi T."/>
        </authorList>
    </citation>
    <scope>NUCLEOTIDE SEQUENCE</scope>
    <source>
        <strain evidence="11">Ka4C1</strain>
    </source>
</reference>
<protein>
    <recommendedName>
        <fullName evidence="9">Cysteine synthase</fullName>
        <ecNumber evidence="9">2.5.1.47</ecNumber>
    </recommendedName>
</protein>
<dbReference type="Gene3D" id="3.40.50.1100">
    <property type="match status" value="2"/>
</dbReference>
<evidence type="ECO:0000256" key="4">
    <source>
        <dbReference type="ARBA" id="ARBA00022679"/>
    </source>
</evidence>
<dbReference type="InterPro" id="IPR005856">
    <property type="entry name" value="Cys_synth"/>
</dbReference>
<evidence type="ECO:0000313" key="14">
    <source>
        <dbReference type="WBParaSite" id="BXY_0842500.1"/>
    </source>
</evidence>